<dbReference type="CDD" id="cd06225">
    <property type="entry name" value="HAMP"/>
    <property type="match status" value="1"/>
</dbReference>
<evidence type="ECO:0000256" key="4">
    <source>
        <dbReference type="ARBA" id="ARBA00022553"/>
    </source>
</evidence>
<dbReference type="PANTHER" id="PTHR24421:SF10">
    <property type="entry name" value="NITRATE_NITRITE SENSOR PROTEIN NARQ"/>
    <property type="match status" value="1"/>
</dbReference>
<reference evidence="17" key="1">
    <citation type="submission" date="2017-10" db="EMBL/GenBank/DDBJ databases">
        <title>Complete genome sequence of Moraxella osloensis NP7 isolated from human skin.</title>
        <authorList>
            <person name="Lee K."/>
            <person name="Lim J.Y."/>
            <person name="Hwang I."/>
        </authorList>
    </citation>
    <scope>NUCLEOTIDE SEQUENCE [LARGE SCALE GENOMIC DNA]</scope>
    <source>
        <strain evidence="17">NP7</strain>
        <plasmid evidence="17">pnp7-4</plasmid>
    </source>
</reference>
<dbReference type="GO" id="GO:0005524">
    <property type="term" value="F:ATP binding"/>
    <property type="evidence" value="ECO:0007669"/>
    <property type="project" value="UniProtKB-KW"/>
</dbReference>
<dbReference type="Gene3D" id="1.20.5.1930">
    <property type="match status" value="1"/>
</dbReference>
<feature type="transmembrane region" description="Helical" evidence="14">
    <location>
        <begin position="20"/>
        <end position="46"/>
    </location>
</feature>
<evidence type="ECO:0000259" key="15">
    <source>
        <dbReference type="PROSITE" id="PS50885"/>
    </source>
</evidence>
<dbReference type="Proteomes" id="UP000229340">
    <property type="component" value="Plasmid pNP7-4"/>
</dbReference>
<keyword evidence="10 14" id="KW-1133">Transmembrane helix</keyword>
<dbReference type="PROSITE" id="PS50885">
    <property type="entry name" value="HAMP"/>
    <property type="match status" value="1"/>
</dbReference>
<keyword evidence="16" id="KW-0614">Plasmid</keyword>
<keyword evidence="6 14" id="KW-0812">Transmembrane</keyword>
<evidence type="ECO:0000256" key="10">
    <source>
        <dbReference type="ARBA" id="ARBA00022989"/>
    </source>
</evidence>
<dbReference type="GO" id="GO:0000155">
    <property type="term" value="F:phosphorelay sensor kinase activity"/>
    <property type="evidence" value="ECO:0007669"/>
    <property type="project" value="InterPro"/>
</dbReference>
<keyword evidence="4" id="KW-0597">Phosphoprotein</keyword>
<dbReference type="SMART" id="SM00387">
    <property type="entry name" value="HATPase_c"/>
    <property type="match status" value="1"/>
</dbReference>
<dbReference type="EMBL" id="CP024447">
    <property type="protein sequence ID" value="ATR80021.1"/>
    <property type="molecule type" value="Genomic_DNA"/>
</dbReference>
<feature type="region of interest" description="Disordered" evidence="13">
    <location>
        <begin position="432"/>
        <end position="454"/>
    </location>
</feature>
<evidence type="ECO:0000313" key="17">
    <source>
        <dbReference type="Proteomes" id="UP000229340"/>
    </source>
</evidence>
<comment type="catalytic activity">
    <reaction evidence="1">
        <text>ATP + protein L-histidine = ADP + protein N-phospho-L-histidine.</text>
        <dbReference type="EC" id="2.7.13.3"/>
    </reaction>
</comment>
<keyword evidence="9" id="KW-0067">ATP-binding</keyword>
<evidence type="ECO:0000256" key="9">
    <source>
        <dbReference type="ARBA" id="ARBA00022840"/>
    </source>
</evidence>
<gene>
    <name evidence="16" type="ORF">NP7_11765</name>
</gene>
<dbReference type="Gene3D" id="6.10.340.10">
    <property type="match status" value="1"/>
</dbReference>
<dbReference type="RefSeq" id="WP_145958834.1">
    <property type="nucleotide sequence ID" value="NZ_CP024447.1"/>
</dbReference>
<keyword evidence="12 14" id="KW-0472">Membrane</keyword>
<evidence type="ECO:0000256" key="6">
    <source>
        <dbReference type="ARBA" id="ARBA00022692"/>
    </source>
</evidence>
<sequence>MQKSVCRSRFLPSISNSLPVRAWCAVAIVMVMAVGMAMVSGILAWIAQPDAEAVNTAGSMRMATYRINYLVGKQENRPAQTPANAQALANQSTNHESQVQSQPQIQPEIQSQQLLPNDALSRSIPASQPIDSHLSKDELLATLTQDMQSRLAQLAHYEQSQGNRDDQINQQIDTIRQIWTTELQPTLETSVREGNRDALYAISLRYIDNVDKLVKQIQTRNEHRQSLQQNLQIGALLLTIIIMLAGLHEIQQNVLIPVGQLRKATQQFGKGEDTSVNIAGYEEFNDLGDSFNQMTSTLKAYQNNLEAEVAKKTYHLTQSNQALTLLYDFAKQLNQQPVAYARLQVLIEQFGAVLPNFDISLCLHDANLHNDNFKDAIAMHSLGIRDKRHLGRSFCHPAHCQTCDIKHDEGVWVYPINSLQTQWGELLVKPRHHHGKGIRKQPQPTNSATSQKPSPINRITLLDEQNWQNFADSQEPYFDENELLNTLANLIGLMFAGQKQREQEHQLILSEERNTMARELHDSLAQSLSYLKMQVSMLTTLLKDNQNPNNHKIEQVLSQTKDGLNGAYSQLRELLATFRLKIEEGSFDTALAQAGDEFANKGGFAVHLDNRLMSINLTATEQVDLLQITREALSNINRHAQAKNAHISLSQNQQGVVSLHIQDDGVGLQPKDDGQHHYGMTIMQERSHSLGGECQINNVLPHGTAVRVQFLPQAFQQKIE</sequence>
<dbReference type="InterPro" id="IPR029095">
    <property type="entry name" value="NarX-like_N"/>
</dbReference>
<organism evidence="16 17">
    <name type="scientific">Faucicola osloensis</name>
    <name type="common">Moraxella osloensis</name>
    <dbReference type="NCBI Taxonomy" id="34062"/>
    <lineage>
        <taxon>Bacteria</taxon>
        <taxon>Pseudomonadati</taxon>
        <taxon>Pseudomonadota</taxon>
        <taxon>Gammaproteobacteria</taxon>
        <taxon>Moraxellales</taxon>
        <taxon>Moraxellaceae</taxon>
        <taxon>Faucicola</taxon>
    </lineage>
</organism>
<evidence type="ECO:0000256" key="3">
    <source>
        <dbReference type="ARBA" id="ARBA00012438"/>
    </source>
</evidence>
<dbReference type="AlphaFoldDB" id="A0A2D2LYA7"/>
<dbReference type="CDD" id="cd16917">
    <property type="entry name" value="HATPase_UhpB-NarQ-NarX-like"/>
    <property type="match status" value="1"/>
</dbReference>
<dbReference type="InterPro" id="IPR036890">
    <property type="entry name" value="HATPase_C_sf"/>
</dbReference>
<feature type="compositionally biased region" description="Polar residues" evidence="13">
    <location>
        <begin position="442"/>
        <end position="454"/>
    </location>
</feature>
<keyword evidence="5" id="KW-0808">Transferase</keyword>
<dbReference type="GO" id="GO:0016020">
    <property type="term" value="C:membrane"/>
    <property type="evidence" value="ECO:0007669"/>
    <property type="project" value="UniProtKB-SubCell"/>
</dbReference>
<keyword evidence="8" id="KW-0418">Kinase</keyword>
<keyword evidence="7" id="KW-0547">Nucleotide-binding</keyword>
<dbReference type="Pfam" id="PF02518">
    <property type="entry name" value="HATPase_c"/>
    <property type="match status" value="1"/>
</dbReference>
<evidence type="ECO:0000313" key="16">
    <source>
        <dbReference type="EMBL" id="ATR80021.1"/>
    </source>
</evidence>
<dbReference type="InterPro" id="IPR003594">
    <property type="entry name" value="HATPase_dom"/>
</dbReference>
<dbReference type="InterPro" id="IPR003660">
    <property type="entry name" value="HAMP_dom"/>
</dbReference>
<accession>A0A2D2LYA7</accession>
<evidence type="ECO:0000256" key="5">
    <source>
        <dbReference type="ARBA" id="ARBA00022679"/>
    </source>
</evidence>
<evidence type="ECO:0000256" key="2">
    <source>
        <dbReference type="ARBA" id="ARBA00004141"/>
    </source>
</evidence>
<dbReference type="EC" id="2.7.13.3" evidence="3"/>
<dbReference type="Pfam" id="PF13675">
    <property type="entry name" value="PilJ"/>
    <property type="match status" value="1"/>
</dbReference>
<dbReference type="InterPro" id="IPR050482">
    <property type="entry name" value="Sensor_HK_TwoCompSys"/>
</dbReference>
<dbReference type="Pfam" id="PF07730">
    <property type="entry name" value="HisKA_3"/>
    <property type="match status" value="1"/>
</dbReference>
<protein>
    <recommendedName>
        <fullName evidence="3">histidine kinase</fullName>
        <ecNumber evidence="3">2.7.13.3</ecNumber>
    </recommendedName>
</protein>
<dbReference type="InterPro" id="IPR042295">
    <property type="entry name" value="NarX-like_N_sf"/>
</dbReference>
<proteinExistence type="predicted"/>
<dbReference type="InterPro" id="IPR011712">
    <property type="entry name" value="Sig_transdc_His_kin_sub3_dim/P"/>
</dbReference>
<feature type="compositionally biased region" description="Polar residues" evidence="13">
    <location>
        <begin position="78"/>
        <end position="95"/>
    </location>
</feature>
<dbReference type="Gene3D" id="1.20.120.960">
    <property type="entry name" value="Histidine kinase NarX, sensor domain"/>
    <property type="match status" value="1"/>
</dbReference>
<evidence type="ECO:0000256" key="14">
    <source>
        <dbReference type="SAM" id="Phobius"/>
    </source>
</evidence>
<evidence type="ECO:0000256" key="1">
    <source>
        <dbReference type="ARBA" id="ARBA00000085"/>
    </source>
</evidence>
<evidence type="ECO:0000256" key="7">
    <source>
        <dbReference type="ARBA" id="ARBA00022741"/>
    </source>
</evidence>
<dbReference type="Gene3D" id="3.30.565.10">
    <property type="entry name" value="Histidine kinase-like ATPase, C-terminal domain"/>
    <property type="match status" value="1"/>
</dbReference>
<dbReference type="PANTHER" id="PTHR24421">
    <property type="entry name" value="NITRATE/NITRITE SENSOR PROTEIN NARX-RELATED"/>
    <property type="match status" value="1"/>
</dbReference>
<evidence type="ECO:0000256" key="13">
    <source>
        <dbReference type="SAM" id="MobiDB-lite"/>
    </source>
</evidence>
<comment type="subcellular location">
    <subcellularLocation>
        <location evidence="2">Membrane</location>
        <topology evidence="2">Multi-pass membrane protein</topology>
    </subcellularLocation>
</comment>
<evidence type="ECO:0000256" key="11">
    <source>
        <dbReference type="ARBA" id="ARBA00023012"/>
    </source>
</evidence>
<keyword evidence="11" id="KW-0902">Two-component regulatory system</keyword>
<name>A0A2D2LYA7_FAUOS</name>
<feature type="domain" description="HAMP" evidence="15">
    <location>
        <begin position="252"/>
        <end position="303"/>
    </location>
</feature>
<evidence type="ECO:0000256" key="8">
    <source>
        <dbReference type="ARBA" id="ARBA00022777"/>
    </source>
</evidence>
<dbReference type="GO" id="GO:0046983">
    <property type="term" value="F:protein dimerization activity"/>
    <property type="evidence" value="ECO:0007669"/>
    <property type="project" value="InterPro"/>
</dbReference>
<feature type="compositionally biased region" description="Low complexity" evidence="13">
    <location>
        <begin position="96"/>
        <end position="105"/>
    </location>
</feature>
<geneLocation type="plasmid" evidence="17">
    <name>pnp7-4</name>
</geneLocation>
<feature type="region of interest" description="Disordered" evidence="13">
    <location>
        <begin position="78"/>
        <end position="105"/>
    </location>
</feature>
<evidence type="ECO:0000256" key="12">
    <source>
        <dbReference type="ARBA" id="ARBA00023136"/>
    </source>
</evidence>
<dbReference type="SUPFAM" id="SSF55874">
    <property type="entry name" value="ATPase domain of HSP90 chaperone/DNA topoisomerase II/histidine kinase"/>
    <property type="match status" value="1"/>
</dbReference>